<sequence>MQCHAISSTDTARTTKQGAMSSRPRVWRRCLATPSDMDHPHDSGGAQDPSHGAGTAHQHHAPVHKEAADGQVHDSGAGSVQLKHTANAPPAAV</sequence>
<evidence type="ECO:0000313" key="3">
    <source>
        <dbReference type="Proteomes" id="UP001054889"/>
    </source>
</evidence>
<accession>A0AAV5E487</accession>
<proteinExistence type="predicted"/>
<feature type="compositionally biased region" description="Basic and acidic residues" evidence="1">
    <location>
        <begin position="63"/>
        <end position="72"/>
    </location>
</feature>
<protein>
    <submittedName>
        <fullName evidence="2">Uncharacterized protein</fullName>
    </submittedName>
</protein>
<gene>
    <name evidence="2" type="primary">gb03991</name>
    <name evidence="2" type="ORF">PR202_gb03991</name>
</gene>
<keyword evidence="3" id="KW-1185">Reference proteome</keyword>
<name>A0AAV5E487_ELECO</name>
<dbReference type="AlphaFoldDB" id="A0AAV5E487"/>
<dbReference type="Proteomes" id="UP001054889">
    <property type="component" value="Unassembled WGS sequence"/>
</dbReference>
<evidence type="ECO:0000256" key="1">
    <source>
        <dbReference type="SAM" id="MobiDB-lite"/>
    </source>
</evidence>
<reference evidence="2" key="1">
    <citation type="journal article" date="2018" name="DNA Res.">
        <title>Multiple hybrid de novo genome assembly of finger millet, an orphan allotetraploid crop.</title>
        <authorList>
            <person name="Hatakeyama M."/>
            <person name="Aluri S."/>
            <person name="Balachadran M.T."/>
            <person name="Sivarajan S.R."/>
            <person name="Patrignani A."/>
            <person name="Gruter S."/>
            <person name="Poveda L."/>
            <person name="Shimizu-Inatsugi R."/>
            <person name="Baeten J."/>
            <person name="Francoijs K.J."/>
            <person name="Nataraja K.N."/>
            <person name="Reddy Y.A.N."/>
            <person name="Phadnis S."/>
            <person name="Ravikumar R.L."/>
            <person name="Schlapbach R."/>
            <person name="Sreeman S.M."/>
            <person name="Shimizu K.K."/>
        </authorList>
    </citation>
    <scope>NUCLEOTIDE SEQUENCE</scope>
</reference>
<evidence type="ECO:0000313" key="2">
    <source>
        <dbReference type="EMBL" id="GJN16960.1"/>
    </source>
</evidence>
<dbReference type="EMBL" id="BQKI01000073">
    <property type="protein sequence ID" value="GJN16960.1"/>
    <property type="molecule type" value="Genomic_DNA"/>
</dbReference>
<reference evidence="2" key="2">
    <citation type="submission" date="2021-12" db="EMBL/GenBank/DDBJ databases">
        <title>Resequencing data analysis of finger millet.</title>
        <authorList>
            <person name="Hatakeyama M."/>
            <person name="Aluri S."/>
            <person name="Balachadran M.T."/>
            <person name="Sivarajan S.R."/>
            <person name="Poveda L."/>
            <person name="Shimizu-Inatsugi R."/>
            <person name="Schlapbach R."/>
            <person name="Sreeman S.M."/>
            <person name="Shimizu K.K."/>
        </authorList>
    </citation>
    <scope>NUCLEOTIDE SEQUENCE</scope>
</reference>
<feature type="compositionally biased region" description="Polar residues" evidence="1">
    <location>
        <begin position="1"/>
        <end position="20"/>
    </location>
</feature>
<organism evidence="2 3">
    <name type="scientific">Eleusine coracana subsp. coracana</name>
    <dbReference type="NCBI Taxonomy" id="191504"/>
    <lineage>
        <taxon>Eukaryota</taxon>
        <taxon>Viridiplantae</taxon>
        <taxon>Streptophyta</taxon>
        <taxon>Embryophyta</taxon>
        <taxon>Tracheophyta</taxon>
        <taxon>Spermatophyta</taxon>
        <taxon>Magnoliopsida</taxon>
        <taxon>Liliopsida</taxon>
        <taxon>Poales</taxon>
        <taxon>Poaceae</taxon>
        <taxon>PACMAD clade</taxon>
        <taxon>Chloridoideae</taxon>
        <taxon>Cynodonteae</taxon>
        <taxon>Eleusininae</taxon>
        <taxon>Eleusine</taxon>
    </lineage>
</organism>
<comment type="caution">
    <text evidence="2">The sequence shown here is derived from an EMBL/GenBank/DDBJ whole genome shotgun (WGS) entry which is preliminary data.</text>
</comment>
<feature type="region of interest" description="Disordered" evidence="1">
    <location>
        <begin position="1"/>
        <end position="93"/>
    </location>
</feature>